<dbReference type="SFLD" id="SFLDG00180">
    <property type="entry name" value="muconate_cycloisomerase"/>
    <property type="match status" value="1"/>
</dbReference>
<accession>A0A7V5RN11</accession>
<dbReference type="PANTHER" id="PTHR48073">
    <property type="entry name" value="O-SUCCINYLBENZOATE SYNTHASE-RELATED"/>
    <property type="match status" value="1"/>
</dbReference>
<dbReference type="InterPro" id="IPR013342">
    <property type="entry name" value="Mandelate_racemase_C"/>
</dbReference>
<dbReference type="GO" id="GO:0009063">
    <property type="term" value="P:amino acid catabolic process"/>
    <property type="evidence" value="ECO:0007669"/>
    <property type="project" value="InterPro"/>
</dbReference>
<keyword evidence="3 6" id="KW-0456">Lyase</keyword>
<dbReference type="GO" id="GO:0043748">
    <property type="term" value="F:O-succinylbenzoate synthase activity"/>
    <property type="evidence" value="ECO:0007669"/>
    <property type="project" value="UniProtKB-EC"/>
</dbReference>
<dbReference type="Pfam" id="PF13378">
    <property type="entry name" value="MR_MLE_C"/>
    <property type="match status" value="1"/>
</dbReference>
<gene>
    <name evidence="6" type="primary">menC</name>
    <name evidence="6" type="ORF">ENJ15_01235</name>
</gene>
<proteinExistence type="predicted"/>
<organism evidence="6">
    <name type="scientific">Caldithrix abyssi</name>
    <dbReference type="NCBI Taxonomy" id="187145"/>
    <lineage>
        <taxon>Bacteria</taxon>
        <taxon>Pseudomonadati</taxon>
        <taxon>Calditrichota</taxon>
        <taxon>Calditrichia</taxon>
        <taxon>Calditrichales</taxon>
        <taxon>Calditrichaceae</taxon>
        <taxon>Caldithrix</taxon>
    </lineage>
</organism>
<sequence>MEIVHYKIFFYAIPYSPALVLRGKRYKVRRGLIIGLGNREGQWAYGEYAPFPPHTEKTLLAFVNSVENQLREHIVDKPLAIRSVESLAHILSPLPDNTFLRFALESALWFLKARVEESDPRLFLSDRPLNGFPLNALVTGLKSSGDKAGGPLVSSAASVYKVKVGQGDMDEEIRDIQSLCKVLPSHKKLRLDANRGWSFEQAEYFLSHMNPDKIEYIEEPLKFPQSLEKLYLYTGIPYAYDETLQNPGFDMPLNQAGLAALIIKPAFVGNMARIKKLAEKGRVAHKKIVFTSSFESGLGLSAIACMASAWGSPATAMGLGTYAFFAQDTLQPSFSAQNMVWQWSADTGRRSLNSSVVVRIK</sequence>
<dbReference type="InterPro" id="IPR018110">
    <property type="entry name" value="Mandel_Rmase/mucon_lact_enz_CS"/>
</dbReference>
<reference evidence="6" key="1">
    <citation type="journal article" date="2020" name="mSystems">
        <title>Genome- and Community-Level Interaction Insights into Carbon Utilization and Element Cycling Functions of Hydrothermarchaeota in Hydrothermal Sediment.</title>
        <authorList>
            <person name="Zhou Z."/>
            <person name="Liu Y."/>
            <person name="Xu W."/>
            <person name="Pan J."/>
            <person name="Luo Z.H."/>
            <person name="Li M."/>
        </authorList>
    </citation>
    <scope>NUCLEOTIDE SEQUENCE [LARGE SCALE GENOMIC DNA]</scope>
    <source>
        <strain evidence="6">HyVt-460</strain>
    </source>
</reference>
<dbReference type="SFLD" id="SFLDF00009">
    <property type="entry name" value="o-succinylbenzoate_synthase"/>
    <property type="match status" value="1"/>
</dbReference>
<dbReference type="NCBIfam" id="TIGR01927">
    <property type="entry name" value="menC_gam_Gplu"/>
    <property type="match status" value="1"/>
</dbReference>
<dbReference type="AlphaFoldDB" id="A0A7V5RN11"/>
<evidence type="ECO:0000256" key="3">
    <source>
        <dbReference type="ARBA" id="ARBA00023239"/>
    </source>
</evidence>
<evidence type="ECO:0000256" key="4">
    <source>
        <dbReference type="NCBIfam" id="TIGR01927"/>
    </source>
</evidence>
<dbReference type="GO" id="GO:0046872">
    <property type="term" value="F:metal ion binding"/>
    <property type="evidence" value="ECO:0007669"/>
    <property type="project" value="UniProtKB-KW"/>
</dbReference>
<dbReference type="EMBL" id="DRLI01000047">
    <property type="protein sequence ID" value="HHM01608.1"/>
    <property type="molecule type" value="Genomic_DNA"/>
</dbReference>
<dbReference type="Pfam" id="PF21508">
    <property type="entry name" value="MenC_N"/>
    <property type="match status" value="1"/>
</dbReference>
<dbReference type="PROSITE" id="PS00909">
    <property type="entry name" value="MR_MLE_2"/>
    <property type="match status" value="1"/>
</dbReference>
<dbReference type="Proteomes" id="UP000885771">
    <property type="component" value="Unassembled WGS sequence"/>
</dbReference>
<dbReference type="InterPro" id="IPR029065">
    <property type="entry name" value="Enolase_C-like"/>
</dbReference>
<dbReference type="SFLD" id="SFLDS00001">
    <property type="entry name" value="Enolase"/>
    <property type="match status" value="1"/>
</dbReference>
<evidence type="ECO:0000259" key="5">
    <source>
        <dbReference type="SMART" id="SM00922"/>
    </source>
</evidence>
<evidence type="ECO:0000313" key="6">
    <source>
        <dbReference type="EMBL" id="HHM01608.1"/>
    </source>
</evidence>
<evidence type="ECO:0000256" key="1">
    <source>
        <dbReference type="ARBA" id="ARBA00022723"/>
    </source>
</evidence>
<name>A0A7V5RN11_CALAY</name>
<evidence type="ECO:0000256" key="2">
    <source>
        <dbReference type="ARBA" id="ARBA00022842"/>
    </source>
</evidence>
<dbReference type="InterPro" id="IPR041338">
    <property type="entry name" value="OSBS_N"/>
</dbReference>
<keyword evidence="1" id="KW-0479">Metal-binding</keyword>
<dbReference type="GO" id="GO:0009234">
    <property type="term" value="P:menaquinone biosynthetic process"/>
    <property type="evidence" value="ECO:0007669"/>
    <property type="project" value="UniProtKB-UniRule"/>
</dbReference>
<protein>
    <recommendedName>
        <fullName evidence="4">o-succinylbenzoate synthase</fullName>
        <ecNumber evidence="4">4.2.1.113</ecNumber>
    </recommendedName>
</protein>
<comment type="caution">
    <text evidence="6">The sequence shown here is derived from an EMBL/GenBank/DDBJ whole genome shotgun (WGS) entry which is preliminary data.</text>
</comment>
<dbReference type="PANTHER" id="PTHR48073:SF2">
    <property type="entry name" value="O-SUCCINYLBENZOATE SYNTHASE"/>
    <property type="match status" value="1"/>
</dbReference>
<keyword evidence="2" id="KW-0460">Magnesium</keyword>
<dbReference type="SMART" id="SM00922">
    <property type="entry name" value="MR_MLE"/>
    <property type="match status" value="1"/>
</dbReference>
<dbReference type="SUPFAM" id="SSF51604">
    <property type="entry name" value="Enolase C-terminal domain-like"/>
    <property type="match status" value="1"/>
</dbReference>
<dbReference type="Gene3D" id="3.20.20.120">
    <property type="entry name" value="Enolase-like C-terminal domain"/>
    <property type="match status" value="1"/>
</dbReference>
<dbReference type="Gene3D" id="3.30.390.10">
    <property type="entry name" value="Enolase-like, N-terminal domain"/>
    <property type="match status" value="1"/>
</dbReference>
<feature type="domain" description="Mandelate racemase/muconate lactonizing enzyme C-terminal" evidence="5">
    <location>
        <begin position="141"/>
        <end position="237"/>
    </location>
</feature>
<dbReference type="CDD" id="cd03320">
    <property type="entry name" value="OSBS"/>
    <property type="match status" value="1"/>
</dbReference>
<dbReference type="SUPFAM" id="SSF54826">
    <property type="entry name" value="Enolase N-terminal domain-like"/>
    <property type="match status" value="1"/>
</dbReference>
<dbReference type="InterPro" id="IPR029017">
    <property type="entry name" value="Enolase-like_N"/>
</dbReference>
<dbReference type="EC" id="4.2.1.113" evidence="4"/>
<dbReference type="InterPro" id="IPR036849">
    <property type="entry name" value="Enolase-like_C_sf"/>
</dbReference>